<accession>X0UGW5</accession>
<sequence>RKTLLNGAVLFDSSPIEALNLTHQLFPNLEKKITSLEDLRSALIVPHENFTIEELILAVNEIDPATKQNQTLTEKELQKRATHISDLIEKGVNPSMVANTMSDLKLLGKHTFSCLPSTFNKPTFSEMITGKFIHNCGECKKPINKHMRKEDRCPHCNGVYKGC</sequence>
<organism evidence="1">
    <name type="scientific">marine sediment metagenome</name>
    <dbReference type="NCBI Taxonomy" id="412755"/>
    <lineage>
        <taxon>unclassified sequences</taxon>
        <taxon>metagenomes</taxon>
        <taxon>ecological metagenomes</taxon>
    </lineage>
</organism>
<evidence type="ECO:0000313" key="1">
    <source>
        <dbReference type="EMBL" id="GAF99647.1"/>
    </source>
</evidence>
<feature type="non-terminal residue" evidence="1">
    <location>
        <position position="1"/>
    </location>
</feature>
<dbReference type="AlphaFoldDB" id="X0UGW5"/>
<reference evidence="1" key="1">
    <citation type="journal article" date="2014" name="Front. Microbiol.">
        <title>High frequency of phylogenetically diverse reductive dehalogenase-homologous genes in deep subseafloor sedimentary metagenomes.</title>
        <authorList>
            <person name="Kawai M."/>
            <person name="Futagami T."/>
            <person name="Toyoda A."/>
            <person name="Takaki Y."/>
            <person name="Nishi S."/>
            <person name="Hori S."/>
            <person name="Arai W."/>
            <person name="Tsubouchi T."/>
            <person name="Morono Y."/>
            <person name="Uchiyama I."/>
            <person name="Ito T."/>
            <person name="Fujiyama A."/>
            <person name="Inagaki F."/>
            <person name="Takami H."/>
        </authorList>
    </citation>
    <scope>NUCLEOTIDE SEQUENCE</scope>
    <source>
        <strain evidence="1">Expedition CK06-06</strain>
    </source>
</reference>
<comment type="caution">
    <text evidence="1">The sequence shown here is derived from an EMBL/GenBank/DDBJ whole genome shotgun (WGS) entry which is preliminary data.</text>
</comment>
<proteinExistence type="predicted"/>
<gene>
    <name evidence="1" type="ORF">S01H1_45161</name>
</gene>
<protein>
    <submittedName>
        <fullName evidence="1">Uncharacterized protein</fullName>
    </submittedName>
</protein>
<dbReference type="EMBL" id="BARS01028838">
    <property type="protein sequence ID" value="GAF99647.1"/>
    <property type="molecule type" value="Genomic_DNA"/>
</dbReference>
<name>X0UGW5_9ZZZZ</name>